<name>A0A175R6L9_9HYPH</name>
<organism evidence="1 2">
    <name type="scientific">Aureimonas ureilytica</name>
    <dbReference type="NCBI Taxonomy" id="401562"/>
    <lineage>
        <taxon>Bacteria</taxon>
        <taxon>Pseudomonadati</taxon>
        <taxon>Pseudomonadota</taxon>
        <taxon>Alphaproteobacteria</taxon>
        <taxon>Hyphomicrobiales</taxon>
        <taxon>Aurantimonadaceae</taxon>
        <taxon>Aureimonas</taxon>
    </lineage>
</organism>
<protein>
    <submittedName>
        <fullName evidence="1">Uncharacterized protein</fullName>
    </submittedName>
</protein>
<dbReference type="RefSeq" id="WP_058636086.1">
    <property type="nucleotide sequence ID" value="NZ_LDPZ01000047.1"/>
</dbReference>
<evidence type="ECO:0000313" key="1">
    <source>
        <dbReference type="EMBL" id="KTQ86754.1"/>
    </source>
</evidence>
<dbReference type="EMBL" id="LDPZ01000047">
    <property type="protein sequence ID" value="KTQ86754.1"/>
    <property type="molecule type" value="Genomic_DNA"/>
</dbReference>
<reference evidence="1 2" key="1">
    <citation type="journal article" date="2016" name="Front. Microbiol.">
        <title>Genomic Resource of Rice Seed Associated Bacteria.</title>
        <authorList>
            <person name="Midha S."/>
            <person name="Bansal K."/>
            <person name="Sharma S."/>
            <person name="Kumar N."/>
            <person name="Patil P.P."/>
            <person name="Chaudhry V."/>
            <person name="Patil P.B."/>
        </authorList>
    </citation>
    <scope>NUCLEOTIDE SEQUENCE [LARGE SCALE GENOMIC DNA]</scope>
    <source>
        <strain evidence="1 2">NS226</strain>
    </source>
</reference>
<dbReference type="AlphaFoldDB" id="A0A175R6L9"/>
<dbReference type="PATRIC" id="fig|401562.3.peg.3496"/>
<comment type="caution">
    <text evidence="1">The sequence shown here is derived from an EMBL/GenBank/DDBJ whole genome shotgun (WGS) entry which is preliminary data.</text>
</comment>
<accession>A0A175R6L9</accession>
<proteinExistence type="predicted"/>
<dbReference type="Proteomes" id="UP000078272">
    <property type="component" value="Unassembled WGS sequence"/>
</dbReference>
<dbReference type="OrthoDB" id="7997521at2"/>
<sequence>MTEKPEFGFADKIAKLKPAGEGAPVREVEIQKVDRVAERAGFTSREPVVRKKRRQGISEAMGQINIRAAVEDINVFVEWCEENRYTSGQGFRELVRKIGS</sequence>
<evidence type="ECO:0000313" key="2">
    <source>
        <dbReference type="Proteomes" id="UP000078272"/>
    </source>
</evidence>
<gene>
    <name evidence="1" type="ORF">NS226_17780</name>
</gene>